<proteinExistence type="predicted"/>
<feature type="region of interest" description="Disordered" evidence="1">
    <location>
        <begin position="81"/>
        <end position="104"/>
    </location>
</feature>
<reference evidence="2 3" key="1">
    <citation type="submission" date="2018-06" db="EMBL/GenBank/DDBJ databases">
        <title>Comparative genomics reveals the genomic features of Rhizophagus irregularis, R. cerebriforme, R. diaphanum and Gigaspora rosea, and their symbiotic lifestyle signature.</title>
        <authorList>
            <person name="Morin E."/>
            <person name="San Clemente H."/>
            <person name="Chen E.C.H."/>
            <person name="De La Providencia I."/>
            <person name="Hainaut M."/>
            <person name="Kuo A."/>
            <person name="Kohler A."/>
            <person name="Murat C."/>
            <person name="Tang N."/>
            <person name="Roy S."/>
            <person name="Loubradou J."/>
            <person name="Henrissat B."/>
            <person name="Grigoriev I.V."/>
            <person name="Corradi N."/>
            <person name="Roux C."/>
            <person name="Martin F.M."/>
        </authorList>
    </citation>
    <scope>NUCLEOTIDE SEQUENCE [LARGE SCALE GENOMIC DNA]</scope>
    <source>
        <strain evidence="2 3">DAOM 194757</strain>
    </source>
</reference>
<dbReference type="EMBL" id="QKWP01001146">
    <property type="protein sequence ID" value="RIB11314.1"/>
    <property type="molecule type" value="Genomic_DNA"/>
</dbReference>
<accession>A0A397UMD4</accession>
<sequence length="104" mass="12870">MEHFYISFIPSKWYCNKYPNPYKQLYYIVQKFNKSQLLEKPLTKVANVWYLLKSNYSQHNYKIINDCQFYEKLWDVEDKENNDNKKDAKNEEYKDDNDNVPFDF</sequence>
<gene>
    <name evidence="2" type="ORF">C2G38_2203736</name>
</gene>
<protein>
    <submittedName>
        <fullName evidence="2">Uncharacterized protein</fullName>
    </submittedName>
</protein>
<dbReference type="Proteomes" id="UP000266673">
    <property type="component" value="Unassembled WGS sequence"/>
</dbReference>
<evidence type="ECO:0000313" key="2">
    <source>
        <dbReference type="EMBL" id="RIB11314.1"/>
    </source>
</evidence>
<feature type="compositionally biased region" description="Basic and acidic residues" evidence="1">
    <location>
        <begin position="81"/>
        <end position="92"/>
    </location>
</feature>
<dbReference type="OrthoDB" id="2395141at2759"/>
<evidence type="ECO:0000313" key="3">
    <source>
        <dbReference type="Proteomes" id="UP000266673"/>
    </source>
</evidence>
<organism evidence="2 3">
    <name type="scientific">Gigaspora rosea</name>
    <dbReference type="NCBI Taxonomy" id="44941"/>
    <lineage>
        <taxon>Eukaryota</taxon>
        <taxon>Fungi</taxon>
        <taxon>Fungi incertae sedis</taxon>
        <taxon>Mucoromycota</taxon>
        <taxon>Glomeromycotina</taxon>
        <taxon>Glomeromycetes</taxon>
        <taxon>Diversisporales</taxon>
        <taxon>Gigasporaceae</taxon>
        <taxon>Gigaspora</taxon>
    </lineage>
</organism>
<name>A0A397UMD4_9GLOM</name>
<comment type="caution">
    <text evidence="2">The sequence shown here is derived from an EMBL/GenBank/DDBJ whole genome shotgun (WGS) entry which is preliminary data.</text>
</comment>
<dbReference type="AlphaFoldDB" id="A0A397UMD4"/>
<evidence type="ECO:0000256" key="1">
    <source>
        <dbReference type="SAM" id="MobiDB-lite"/>
    </source>
</evidence>
<keyword evidence="3" id="KW-1185">Reference proteome</keyword>